<proteinExistence type="predicted"/>
<comment type="caution">
    <text evidence="1">The sequence shown here is derived from an EMBL/GenBank/DDBJ whole genome shotgun (WGS) entry which is preliminary data.</text>
</comment>
<dbReference type="Pfam" id="PF14384">
    <property type="entry name" value="BrnA_antitoxin"/>
    <property type="match status" value="1"/>
</dbReference>
<evidence type="ECO:0008006" key="3">
    <source>
        <dbReference type="Google" id="ProtNLM"/>
    </source>
</evidence>
<dbReference type="InterPro" id="IPR025528">
    <property type="entry name" value="BrnA_antitoxin"/>
</dbReference>
<gene>
    <name evidence="1" type="ORF">C0Z16_20805</name>
</gene>
<accession>A0ABX4V4A5</accession>
<organism evidence="1 2">
    <name type="scientific">Paraburkholderia rhynchosiae</name>
    <dbReference type="NCBI Taxonomy" id="487049"/>
    <lineage>
        <taxon>Bacteria</taxon>
        <taxon>Pseudomonadati</taxon>
        <taxon>Pseudomonadota</taxon>
        <taxon>Betaproteobacteria</taxon>
        <taxon>Burkholderiales</taxon>
        <taxon>Burkholderiaceae</taxon>
        <taxon>Paraburkholderia</taxon>
    </lineage>
</organism>
<evidence type="ECO:0000313" key="2">
    <source>
        <dbReference type="Proteomes" id="UP000235659"/>
    </source>
</evidence>
<sequence>MTRCTSTFGLSRSTLSAPDKMKIRQVAKTRLSVRGARMAAEVLTDADVVEVFRATGAGCEQRINDALRVYLLEHPLKAD</sequence>
<name>A0ABX4V4A5_9BURK</name>
<dbReference type="EMBL" id="PNXY01000015">
    <property type="protein sequence ID" value="PMS28874.1"/>
    <property type="molecule type" value="Genomic_DNA"/>
</dbReference>
<protein>
    <recommendedName>
        <fullName evidence="3">Ribbon-helix-helix protein CopG domain-containing protein</fullName>
    </recommendedName>
</protein>
<keyword evidence="2" id="KW-1185">Reference proteome</keyword>
<evidence type="ECO:0000313" key="1">
    <source>
        <dbReference type="EMBL" id="PMS28874.1"/>
    </source>
</evidence>
<reference evidence="1 2" key="1">
    <citation type="submission" date="2018-01" db="EMBL/GenBank/DDBJ databases">
        <title>Whole genome analyses suggest that Burkholderia sensu lato contains two further novel genera in the rhizoxinica-symbiotica group Mycetohabitans gen. nov., and Trinickia gen. nov.: implications for the evolution of diazotrophy and nodulation in the Burkholderiaceae.</title>
        <authorList>
            <person name="Estrada-de los Santos P."/>
            <person name="Palmer M."/>
            <person name="Chavez-Ramirez B."/>
            <person name="Beukes C."/>
            <person name="Steenkamp E.T."/>
            <person name="Hirsch A.M."/>
            <person name="Manyaka P."/>
            <person name="Maluk M."/>
            <person name="Lafos M."/>
            <person name="Crook M."/>
            <person name="Gross E."/>
            <person name="Simon M.F."/>
            <person name="Bueno dos Reis Junior F."/>
            <person name="Poole P.S."/>
            <person name="Venter S.N."/>
            <person name="James E.K."/>
        </authorList>
    </citation>
    <scope>NUCLEOTIDE SEQUENCE [LARGE SCALE GENOMIC DNA]</scope>
    <source>
        <strain evidence="1 2">WSM 3937</strain>
    </source>
</reference>
<dbReference type="Proteomes" id="UP000235659">
    <property type="component" value="Unassembled WGS sequence"/>
</dbReference>